<dbReference type="PANTHER" id="PTHR33116">
    <property type="entry name" value="REVERSE TRANSCRIPTASE ZINC-BINDING DOMAIN-CONTAINING PROTEIN-RELATED-RELATED"/>
    <property type="match status" value="1"/>
</dbReference>
<dbReference type="Proteomes" id="UP000595140">
    <property type="component" value="Unassembled WGS sequence"/>
</dbReference>
<evidence type="ECO:0000259" key="1">
    <source>
        <dbReference type="Pfam" id="PF13966"/>
    </source>
</evidence>
<evidence type="ECO:0000313" key="2">
    <source>
        <dbReference type="EMBL" id="VFQ78763.1"/>
    </source>
</evidence>
<feature type="domain" description="Reverse transcriptase zinc-binding" evidence="1">
    <location>
        <begin position="24"/>
        <end position="105"/>
    </location>
</feature>
<organism evidence="2 3">
    <name type="scientific">Cuscuta campestris</name>
    <dbReference type="NCBI Taxonomy" id="132261"/>
    <lineage>
        <taxon>Eukaryota</taxon>
        <taxon>Viridiplantae</taxon>
        <taxon>Streptophyta</taxon>
        <taxon>Embryophyta</taxon>
        <taxon>Tracheophyta</taxon>
        <taxon>Spermatophyta</taxon>
        <taxon>Magnoliopsida</taxon>
        <taxon>eudicotyledons</taxon>
        <taxon>Gunneridae</taxon>
        <taxon>Pentapetalae</taxon>
        <taxon>asterids</taxon>
        <taxon>lamiids</taxon>
        <taxon>Solanales</taxon>
        <taxon>Convolvulaceae</taxon>
        <taxon>Cuscuteae</taxon>
        <taxon>Cuscuta</taxon>
        <taxon>Cuscuta subgen. Grammica</taxon>
        <taxon>Cuscuta sect. Cleistogrammica</taxon>
    </lineage>
</organism>
<reference evidence="2 3" key="1">
    <citation type="submission" date="2018-04" db="EMBL/GenBank/DDBJ databases">
        <authorList>
            <person name="Vogel A."/>
        </authorList>
    </citation>
    <scope>NUCLEOTIDE SEQUENCE [LARGE SCALE GENOMIC DNA]</scope>
</reference>
<name>A0A484LQM8_9ASTE</name>
<dbReference type="Pfam" id="PF13966">
    <property type="entry name" value="zf-RVT"/>
    <property type="match status" value="1"/>
</dbReference>
<accession>A0A484LQM8</accession>
<proteinExistence type="predicted"/>
<dbReference type="InterPro" id="IPR026960">
    <property type="entry name" value="RVT-Znf"/>
</dbReference>
<dbReference type="EMBL" id="OOIL02001845">
    <property type="protein sequence ID" value="VFQ78763.1"/>
    <property type="molecule type" value="Genomic_DNA"/>
</dbReference>
<dbReference type="AlphaFoldDB" id="A0A484LQM8"/>
<sequence length="194" mass="23495">MCYYLRKILNNRKLFSGMNMNGEYDTQKGYEWIMGSPTEFKAHHIVWNKLTSPKHQFFQWLIWRNRLNTRVRLSRFMEIDTNCVLCNAGKEDREHLVYVCSYMKNIKAAIGQWIHYRWLAENDDDMMEEIKQIKGRKRRQIVMAAFAAICYAVWRARNMRIKQQKMVSSKESKEWIKFHMKTFINHKLKGICLQ</sequence>
<gene>
    <name evidence="2" type="ORF">CCAM_LOCUS20539</name>
</gene>
<evidence type="ECO:0000313" key="3">
    <source>
        <dbReference type="Proteomes" id="UP000595140"/>
    </source>
</evidence>
<keyword evidence="3" id="KW-1185">Reference proteome</keyword>
<protein>
    <recommendedName>
        <fullName evidence="1">Reverse transcriptase zinc-binding domain-containing protein</fullName>
    </recommendedName>
</protein>
<dbReference type="PANTHER" id="PTHR33116:SF84">
    <property type="entry name" value="RNA-DIRECTED DNA POLYMERASE"/>
    <property type="match status" value="1"/>
</dbReference>
<dbReference type="OrthoDB" id="1748554at2759"/>